<feature type="transmembrane region" description="Helical" evidence="2">
    <location>
        <begin position="57"/>
        <end position="78"/>
    </location>
</feature>
<feature type="compositionally biased region" description="Polar residues" evidence="1">
    <location>
        <begin position="120"/>
        <end position="129"/>
    </location>
</feature>
<evidence type="ECO:0000313" key="4">
    <source>
        <dbReference type="Proteomes" id="UP001432322"/>
    </source>
</evidence>
<feature type="compositionally biased region" description="Basic residues" evidence="1">
    <location>
        <begin position="142"/>
        <end position="153"/>
    </location>
</feature>
<feature type="compositionally biased region" description="Basic and acidic residues" evidence="1">
    <location>
        <begin position="331"/>
        <end position="348"/>
    </location>
</feature>
<protein>
    <submittedName>
        <fullName evidence="3">Uncharacterized protein</fullName>
    </submittedName>
</protein>
<keyword evidence="2" id="KW-1133">Transmembrane helix</keyword>
<keyword evidence="2" id="KW-0812">Transmembrane</keyword>
<comment type="caution">
    <text evidence="3">The sequence shown here is derived from an EMBL/GenBank/DDBJ whole genome shotgun (WGS) entry which is preliminary data.</text>
</comment>
<dbReference type="EMBL" id="BTSY01000003">
    <property type="protein sequence ID" value="GMT20891.1"/>
    <property type="molecule type" value="Genomic_DNA"/>
</dbReference>
<feature type="non-terminal residue" evidence="3">
    <location>
        <position position="348"/>
    </location>
</feature>
<feature type="compositionally biased region" description="Basic and acidic residues" evidence="1">
    <location>
        <begin position="231"/>
        <end position="272"/>
    </location>
</feature>
<reference evidence="3" key="1">
    <citation type="submission" date="2023-10" db="EMBL/GenBank/DDBJ databases">
        <title>Genome assembly of Pristionchus species.</title>
        <authorList>
            <person name="Yoshida K."/>
            <person name="Sommer R.J."/>
        </authorList>
    </citation>
    <scope>NUCLEOTIDE SEQUENCE</scope>
    <source>
        <strain evidence="3">RS5133</strain>
    </source>
</reference>
<keyword evidence="4" id="KW-1185">Reference proteome</keyword>
<accession>A0AAV5VN98</accession>
<organism evidence="3 4">
    <name type="scientific">Pristionchus fissidentatus</name>
    <dbReference type="NCBI Taxonomy" id="1538716"/>
    <lineage>
        <taxon>Eukaryota</taxon>
        <taxon>Metazoa</taxon>
        <taxon>Ecdysozoa</taxon>
        <taxon>Nematoda</taxon>
        <taxon>Chromadorea</taxon>
        <taxon>Rhabditida</taxon>
        <taxon>Rhabditina</taxon>
        <taxon>Diplogasteromorpha</taxon>
        <taxon>Diplogasteroidea</taxon>
        <taxon>Neodiplogasteridae</taxon>
        <taxon>Pristionchus</taxon>
    </lineage>
</organism>
<feature type="region of interest" description="Disordered" evidence="1">
    <location>
        <begin position="190"/>
        <end position="348"/>
    </location>
</feature>
<feature type="non-terminal residue" evidence="3">
    <location>
        <position position="1"/>
    </location>
</feature>
<keyword evidence="2" id="KW-0472">Membrane</keyword>
<dbReference type="Proteomes" id="UP001432322">
    <property type="component" value="Unassembled WGS sequence"/>
</dbReference>
<evidence type="ECO:0000313" key="3">
    <source>
        <dbReference type="EMBL" id="GMT20891.1"/>
    </source>
</evidence>
<evidence type="ECO:0000256" key="2">
    <source>
        <dbReference type="SAM" id="Phobius"/>
    </source>
</evidence>
<name>A0AAV5VN98_9BILA</name>
<dbReference type="AlphaFoldDB" id="A0AAV5VN98"/>
<proteinExistence type="predicted"/>
<evidence type="ECO:0000256" key="1">
    <source>
        <dbReference type="SAM" id="MobiDB-lite"/>
    </source>
</evidence>
<feature type="region of interest" description="Disordered" evidence="1">
    <location>
        <begin position="100"/>
        <end position="169"/>
    </location>
</feature>
<gene>
    <name evidence="3" type="ORF">PFISCL1PPCAC_12188</name>
</gene>
<sequence length="348" mass="40779">FRWRANTAQEWIPAVDLVCDERRGTWYSEGEGKGVTYLTANTTVLCFEAPTPRDPNLIYYAFSVLATVLFLYAAMIYYHWKTKKKYAEFDKKVRNWSKTIQSIKERPNTPDQSSDDMSRLTGTSASTKITDSSDMSMSTRTQSKKTRKRRSKTRNNVEKSRERKKKKRSRFVYLRPREFEDPEDWIMKSERESGKQKWEQWIGKKGGIVRDQAPPEVVQQRRAEHKAKKQREKEEEERADKEKEAKAKEVGSSPEKEDPIKERDRKRAEFADRFITLGDAPPPPPAEKKEEKPAEKKKDVVEIRKKIDPFQKEKKGRKMISKTDSILMNPEPEKKPEPEAEAIKTSRQ</sequence>
<feature type="compositionally biased region" description="Basic and acidic residues" evidence="1">
    <location>
        <begin position="286"/>
        <end position="313"/>
    </location>
</feature>
<feature type="compositionally biased region" description="Low complexity" evidence="1">
    <location>
        <begin position="130"/>
        <end position="141"/>
    </location>
</feature>